<dbReference type="EMBL" id="CM011675">
    <property type="protein sequence ID" value="TMS22156.1"/>
    <property type="molecule type" value="Genomic_DNA"/>
</dbReference>
<gene>
    <name evidence="1" type="ORF">E3U43_012421</name>
</gene>
<evidence type="ECO:0000313" key="2">
    <source>
        <dbReference type="Proteomes" id="UP000793456"/>
    </source>
</evidence>
<accession>A0ACD3RT66</accession>
<dbReference type="Proteomes" id="UP000793456">
    <property type="component" value="Chromosome II"/>
</dbReference>
<reference evidence="1" key="1">
    <citation type="submission" date="2018-11" db="EMBL/GenBank/DDBJ databases">
        <title>The sequence and de novo assembly of Larimichthys crocea genome using PacBio and Hi-C technologies.</title>
        <authorList>
            <person name="Xu P."/>
            <person name="Chen B."/>
            <person name="Zhou Z."/>
            <person name="Ke Q."/>
            <person name="Wu Y."/>
            <person name="Bai H."/>
            <person name="Pu F."/>
        </authorList>
    </citation>
    <scope>NUCLEOTIDE SEQUENCE</scope>
    <source>
        <tissue evidence="1">Muscle</tissue>
    </source>
</reference>
<organism evidence="1 2">
    <name type="scientific">Larimichthys crocea</name>
    <name type="common">Large yellow croaker</name>
    <name type="synonym">Pseudosciaena crocea</name>
    <dbReference type="NCBI Taxonomy" id="215358"/>
    <lineage>
        <taxon>Eukaryota</taxon>
        <taxon>Metazoa</taxon>
        <taxon>Chordata</taxon>
        <taxon>Craniata</taxon>
        <taxon>Vertebrata</taxon>
        <taxon>Euteleostomi</taxon>
        <taxon>Actinopterygii</taxon>
        <taxon>Neopterygii</taxon>
        <taxon>Teleostei</taxon>
        <taxon>Neoteleostei</taxon>
        <taxon>Acanthomorphata</taxon>
        <taxon>Eupercaria</taxon>
        <taxon>Sciaenidae</taxon>
        <taxon>Larimichthys</taxon>
    </lineage>
</organism>
<evidence type="ECO:0000313" key="1">
    <source>
        <dbReference type="EMBL" id="TMS22156.1"/>
    </source>
</evidence>
<keyword evidence="2" id="KW-1185">Reference proteome</keyword>
<sequence>MVGPQLTPLSDELSTTYMDKARQAKLQRGESLVEKQVKEARTKCRSIASLLTDAPNPNSKGVLMFKKRRQRAKKYTLTCFGKAEGDTGGETEGETGGETEEEGGSSVLSGDEEGFLTSFDPTWDTGYLDLLDRRSSCLPINDTNYSNNANNQSQLRAGHLSLSDTRTFDHCQ</sequence>
<proteinExistence type="predicted"/>
<protein>
    <submittedName>
        <fullName evidence="1">Uncharacterized protein</fullName>
    </submittedName>
</protein>
<name>A0ACD3RT66_LARCR</name>
<comment type="caution">
    <text evidence="1">The sequence shown here is derived from an EMBL/GenBank/DDBJ whole genome shotgun (WGS) entry which is preliminary data.</text>
</comment>